<dbReference type="RefSeq" id="YP_004957017.1">
    <property type="nucleotide sequence ID" value="NC_016563.1"/>
</dbReference>
<keyword evidence="3" id="KW-1185">Reference proteome</keyword>
<name>G9B1A3_9CAUD</name>
<dbReference type="Proteomes" id="UP000005445">
    <property type="component" value="Segment"/>
</dbReference>
<evidence type="ECO:0000313" key="2">
    <source>
        <dbReference type="EMBL" id="ADH03148.1"/>
    </source>
</evidence>
<evidence type="ECO:0000256" key="1">
    <source>
        <dbReference type="SAM" id="MobiDB-lite"/>
    </source>
</evidence>
<feature type="region of interest" description="Disordered" evidence="1">
    <location>
        <begin position="281"/>
        <end position="300"/>
    </location>
</feature>
<accession>G9B1A3</accession>
<feature type="compositionally biased region" description="Basic and acidic residues" evidence="1">
    <location>
        <begin position="288"/>
        <end position="300"/>
    </location>
</feature>
<proteinExistence type="predicted"/>
<reference evidence="2 3" key="1">
    <citation type="submission" date="2013-01" db="EMBL/GenBank/DDBJ databases">
        <title>Large myovirus of Bacillus.</title>
        <authorList>
            <person name="Klumpp J."/>
            <person name="Beyer W."/>
            <person name="Loessner M.J."/>
        </authorList>
    </citation>
    <scope>NUCLEOTIDE SEQUENCE [LARGE SCALE GENOMIC DNA]</scope>
</reference>
<dbReference type="GeneID" id="11536665"/>
<sequence length="354" mass="40405">MDSRLRNDIYKNIYTIDNDVLNDISKGNGGEAGDLYSNEAIDRMMSDKASKKDLAASLLDKVDKDTVTKLLKDKANVTDLTKKADKSDIPDISGKADKTYVDEELDKKMDKGDLPEIPDLSGKADKSYVDEELSKKADTTYVAEIYATKEELFTWTSNSKPPNDGSASDFVNPLDAYKTVGRYIVKNMINGDVLTDGNYAYLLVTKNEEYGEIRQEFSFLEESYTEEYSAERRCVRVWRPHYEWSNWSITRDDYHKVGGLESYTKSESDERYAFKSDIGEGGISSDRLQPKDIRKSGVPEEDLSKGIRHTVTQLLQREIEGIFYLNVDDETTGHPQIQYIYESYINKEDKKTIM</sequence>
<evidence type="ECO:0000313" key="3">
    <source>
        <dbReference type="Proteomes" id="UP000005445"/>
    </source>
</evidence>
<protein>
    <submittedName>
        <fullName evidence="2">Gp2</fullName>
    </submittedName>
</protein>
<dbReference type="KEGG" id="vg:11536665"/>
<dbReference type="EMBL" id="HM144387">
    <property type="protein sequence ID" value="ADH03148.1"/>
    <property type="molecule type" value="Genomic_DNA"/>
</dbReference>
<organism evidence="2 3">
    <name type="scientific">Bacillus phage W.Ph</name>
    <dbReference type="NCBI Taxonomy" id="764595"/>
    <lineage>
        <taxon>Viruses</taxon>
        <taxon>Duplodnaviria</taxon>
        <taxon>Heunggongvirae</taxon>
        <taxon>Uroviricota</taxon>
        <taxon>Caudoviricetes</taxon>
        <taxon>Herelleviridae</taxon>
        <taxon>Bastillevirinae</taxon>
        <taxon>Wphvirus</taxon>
        <taxon>Wphvirus WPh</taxon>
    </lineage>
</organism>